<dbReference type="OrthoDB" id="14252at10239"/>
<evidence type="ECO:0000313" key="2">
    <source>
        <dbReference type="EMBL" id="ADF29304.1"/>
    </source>
</evidence>
<feature type="transmembrane region" description="Helical" evidence="1">
    <location>
        <begin position="136"/>
        <end position="157"/>
    </location>
</feature>
<evidence type="ECO:0000313" key="3">
    <source>
        <dbReference type="Proteomes" id="UP000007438"/>
    </source>
</evidence>
<dbReference type="Proteomes" id="UP000007438">
    <property type="component" value="Segment"/>
</dbReference>
<feature type="transmembrane region" description="Helical" evidence="1">
    <location>
        <begin position="24"/>
        <end position="51"/>
    </location>
</feature>
<name>E5E3D3_9CAUD</name>
<reference evidence="2 3" key="1">
    <citation type="journal article" date="2010" name="BMC Microbiol.">
        <title>Characterization of JG024, a pseudomonas aeruginosa PB1-like broad host range phage under simulated infection conditions.</title>
        <authorList>
            <person name="Garbe J."/>
            <person name="Wesche A."/>
            <person name="Bunk B."/>
            <person name="Kazmierczak M."/>
            <person name="Selezska K."/>
            <person name="Rohde C."/>
            <person name="Sikorski J."/>
            <person name="Rohde M."/>
            <person name="Jahn D."/>
            <person name="Schobert M."/>
        </authorList>
    </citation>
    <scope>NUCLEOTIDE SEQUENCE [LARGE SCALE GENOMIC DNA]</scope>
    <source>
        <strain evidence="2">JG024</strain>
    </source>
</reference>
<proteinExistence type="predicted"/>
<organism evidence="2 3">
    <name type="scientific">Pseudomonas phage JG024</name>
    <dbReference type="NCBI Taxonomy" id="749447"/>
    <lineage>
        <taxon>Viruses</taxon>
        <taxon>Duplodnaviria</taxon>
        <taxon>Heunggongvirae</taxon>
        <taxon>Uroviricota</taxon>
        <taxon>Caudoviricetes</taxon>
        <taxon>Lindbergviridae</taxon>
        <taxon>Pbunavirus</taxon>
        <taxon>Pbunavirus JG024</taxon>
        <taxon>Pseudomonas virus JG024</taxon>
    </lineage>
</organism>
<accession>E5E3D3</accession>
<dbReference type="GeneID" id="14007055"/>
<keyword evidence="1" id="KW-0812">Transmembrane</keyword>
<evidence type="ECO:0000256" key="1">
    <source>
        <dbReference type="SAM" id="Phobius"/>
    </source>
</evidence>
<keyword evidence="1" id="KW-1133">Transmembrane helix</keyword>
<sequence>MFSAAQSFKSPPSRNRRNLKMKKFCVDITNGLAGFIIWGGAIVLAATVFVIGPLALLLTGAWVVCTSVVFALWFAVAGIYEESQKQTEHLKSLVSLQARERGIGYGPGDAVCSASAQAVPVEPKLSHPKLKPGAQLAAAVLFFAALILLLVAGDWIWNFFQSMPK</sequence>
<dbReference type="EMBL" id="GU815091">
    <property type="protein sequence ID" value="ADF29304.1"/>
    <property type="molecule type" value="Genomic_DNA"/>
</dbReference>
<keyword evidence="3" id="KW-1185">Reference proteome</keyword>
<keyword evidence="1" id="KW-0472">Membrane</keyword>
<gene>
    <name evidence="2" type="ORF">PJG24_010</name>
</gene>
<protein>
    <submittedName>
        <fullName evidence="2">Uncharacterized protein</fullName>
    </submittedName>
</protein>
<dbReference type="KEGG" id="vg:14007055"/>
<dbReference type="RefSeq" id="YP_006200775.1">
    <property type="nucleotide sequence ID" value="NC_017674.1"/>
</dbReference>
<feature type="transmembrane region" description="Helical" evidence="1">
    <location>
        <begin position="57"/>
        <end position="80"/>
    </location>
</feature>